<dbReference type="PROSITE" id="PS51918">
    <property type="entry name" value="RADICAL_SAM"/>
    <property type="match status" value="1"/>
</dbReference>
<dbReference type="SMART" id="SM00729">
    <property type="entry name" value="Elp3"/>
    <property type="match status" value="1"/>
</dbReference>
<dbReference type="InterPro" id="IPR058240">
    <property type="entry name" value="rSAM_sf"/>
</dbReference>
<evidence type="ECO:0000256" key="4">
    <source>
        <dbReference type="ARBA" id="ARBA00023004"/>
    </source>
</evidence>
<dbReference type="InterPro" id="IPR007197">
    <property type="entry name" value="rSAM"/>
</dbReference>
<evidence type="ECO:0000256" key="1">
    <source>
        <dbReference type="ARBA" id="ARBA00001966"/>
    </source>
</evidence>
<dbReference type="InterPro" id="IPR023980">
    <property type="entry name" value="CHP04013_B12-bd/rSAM"/>
</dbReference>
<feature type="domain" description="Radical SAM core" evidence="8">
    <location>
        <begin position="183"/>
        <end position="422"/>
    </location>
</feature>
<sequence length="456" mass="50160">MPVDITADTPDTIAAMEAAELVLVLRYRKAVTYGLHVLLGALETHQTSTRYEVRFGDTPETTAAHIRDAATTATRVLVLWSFYSPDAHALARELAEIRALADAPNVTHVAGGVHATAEPVQTLDAGWDIAAVGEGETTLLHLVDAVGDPAGITGLVYRDDTGAVVRTGRPLRRPLDDFRGFSLRWDRFNALEITRGCVFSCRFCQTPFMFSAKFRHRSVANVRWHVDRMRARGLRDVRFITPTALSYGSQTEEPNLDAVEELLASCKEGIGPNGRVFFGSFPSEIRPEHVSRAALRLVRKYCANNNIIVGAQSGSDRVLDAAKRGHGVEEVKRAARLGIEEGFRINVDMIFGMPGESEQDVADSLRLAGELAEVGARIHAHTFMPLPGTPWRDAPPGDVDPETIRQVDRLSQRGALYGHWQKQREHATRLAAAAEAYPRPGRSRTILPQLPRTEAP</sequence>
<dbReference type="CDD" id="cd01335">
    <property type="entry name" value="Radical_SAM"/>
    <property type="match status" value="1"/>
</dbReference>
<gene>
    <name evidence="9" type="ORF">Vgi01_59400</name>
</gene>
<dbReference type="PANTHER" id="PTHR43409">
    <property type="entry name" value="ANAEROBIC MAGNESIUM-PROTOPORPHYRIN IX MONOMETHYL ESTER CYCLASE-RELATED"/>
    <property type="match status" value="1"/>
</dbReference>
<dbReference type="Gene3D" id="3.40.50.280">
    <property type="entry name" value="Cobalamin-binding domain"/>
    <property type="match status" value="1"/>
</dbReference>
<evidence type="ECO:0000256" key="5">
    <source>
        <dbReference type="ARBA" id="ARBA00023014"/>
    </source>
</evidence>
<dbReference type="NCBIfam" id="TIGR04013">
    <property type="entry name" value="B12_SAM_MJ_1487"/>
    <property type="match status" value="1"/>
</dbReference>
<keyword evidence="2" id="KW-0949">S-adenosyl-L-methionine</keyword>
<dbReference type="SFLD" id="SFLDG01082">
    <property type="entry name" value="B12-binding_domain_containing"/>
    <property type="match status" value="1"/>
</dbReference>
<evidence type="ECO:0000313" key="9">
    <source>
        <dbReference type="EMBL" id="GIJ19256.1"/>
    </source>
</evidence>
<proteinExistence type="predicted"/>
<comment type="cofactor">
    <cofactor evidence="1">
        <name>[4Fe-4S] cluster</name>
        <dbReference type="ChEBI" id="CHEBI:49883"/>
    </cofactor>
</comment>
<feature type="region of interest" description="Disordered" evidence="6">
    <location>
        <begin position="434"/>
        <end position="456"/>
    </location>
</feature>
<dbReference type="EMBL" id="BOPA01000074">
    <property type="protein sequence ID" value="GIJ19256.1"/>
    <property type="molecule type" value="Genomic_DNA"/>
</dbReference>
<keyword evidence="5" id="KW-0411">Iron-sulfur</keyword>
<reference evidence="9 10" key="1">
    <citation type="submission" date="2021-01" db="EMBL/GenBank/DDBJ databases">
        <title>Whole genome shotgun sequence of Verrucosispora gifhornensis NBRC 16317.</title>
        <authorList>
            <person name="Komaki H."/>
            <person name="Tamura T."/>
        </authorList>
    </citation>
    <scope>NUCLEOTIDE SEQUENCE [LARGE SCALE GENOMIC DNA]</scope>
    <source>
        <strain evidence="9 10">NBRC 16317</strain>
    </source>
</reference>
<dbReference type="Gene3D" id="3.80.30.20">
    <property type="entry name" value="tm_1862 like domain"/>
    <property type="match status" value="1"/>
</dbReference>
<dbReference type="PANTHER" id="PTHR43409:SF17">
    <property type="entry name" value="METHYLTHIOTRANSFERASE MJ0865-RELATED"/>
    <property type="match status" value="1"/>
</dbReference>
<dbReference type="InterPro" id="IPR006158">
    <property type="entry name" value="Cobalamin-bd"/>
</dbReference>
<comment type="caution">
    <text evidence="9">The sequence shown here is derived from an EMBL/GenBank/DDBJ whole genome shotgun (WGS) entry which is preliminary data.</text>
</comment>
<dbReference type="InterPro" id="IPR023404">
    <property type="entry name" value="rSAM_horseshoe"/>
</dbReference>
<dbReference type="InterPro" id="IPR051198">
    <property type="entry name" value="BchE-like"/>
</dbReference>
<evidence type="ECO:0000259" key="8">
    <source>
        <dbReference type="PROSITE" id="PS51918"/>
    </source>
</evidence>
<evidence type="ECO:0000259" key="7">
    <source>
        <dbReference type="PROSITE" id="PS51332"/>
    </source>
</evidence>
<dbReference type="SFLD" id="SFLDS00029">
    <property type="entry name" value="Radical_SAM"/>
    <property type="match status" value="1"/>
</dbReference>
<evidence type="ECO:0000313" key="10">
    <source>
        <dbReference type="Proteomes" id="UP000647860"/>
    </source>
</evidence>
<name>A0ABQ4IMX6_9ACTN</name>
<dbReference type="PROSITE" id="PS51332">
    <property type="entry name" value="B12_BINDING"/>
    <property type="match status" value="1"/>
</dbReference>
<evidence type="ECO:0000256" key="2">
    <source>
        <dbReference type="ARBA" id="ARBA00022691"/>
    </source>
</evidence>
<protein>
    <submittedName>
        <fullName evidence="9">B12-binding domain-containing radical SAM protein</fullName>
    </submittedName>
</protein>
<dbReference type="Pfam" id="PF04055">
    <property type="entry name" value="Radical_SAM"/>
    <property type="match status" value="1"/>
</dbReference>
<keyword evidence="4" id="KW-0408">Iron</keyword>
<organism evidence="9 10">
    <name type="scientific">Micromonospora gifhornensis</name>
    <dbReference type="NCBI Taxonomy" id="84594"/>
    <lineage>
        <taxon>Bacteria</taxon>
        <taxon>Bacillati</taxon>
        <taxon>Actinomycetota</taxon>
        <taxon>Actinomycetes</taxon>
        <taxon>Micromonosporales</taxon>
        <taxon>Micromonosporaceae</taxon>
        <taxon>Micromonospora</taxon>
    </lineage>
</organism>
<evidence type="ECO:0000256" key="6">
    <source>
        <dbReference type="SAM" id="MobiDB-lite"/>
    </source>
</evidence>
<dbReference type="SUPFAM" id="SSF102114">
    <property type="entry name" value="Radical SAM enzymes"/>
    <property type="match status" value="1"/>
</dbReference>
<keyword evidence="3" id="KW-0479">Metal-binding</keyword>
<keyword evidence="10" id="KW-1185">Reference proteome</keyword>
<dbReference type="InterPro" id="IPR006638">
    <property type="entry name" value="Elp3/MiaA/NifB-like_rSAM"/>
</dbReference>
<evidence type="ECO:0000256" key="3">
    <source>
        <dbReference type="ARBA" id="ARBA00022723"/>
    </source>
</evidence>
<accession>A0ABQ4IMX6</accession>
<feature type="domain" description="B12-binding" evidence="7">
    <location>
        <begin position="18"/>
        <end position="153"/>
    </location>
</feature>
<dbReference type="Proteomes" id="UP000647860">
    <property type="component" value="Unassembled WGS sequence"/>
</dbReference>